<comment type="caution">
    <text evidence="3">The sequence shown here is derived from an EMBL/GenBank/DDBJ whole genome shotgun (WGS) entry which is preliminary data.</text>
</comment>
<dbReference type="GO" id="GO:0004725">
    <property type="term" value="F:protein tyrosine phosphatase activity"/>
    <property type="evidence" value="ECO:0007669"/>
    <property type="project" value="UniProtKB-EC"/>
</dbReference>
<dbReference type="EC" id="3.1.3.48" evidence="1"/>
<sequence length="81" mass="9037">MAEAVFAHMLRQNGLEDQFHVDSAGTSSYHILGQLKHVVNTGFQWITVVDKIKPEGSKAIVQLFGDFDPEGDRIISDPYYG</sequence>
<accession>A0A9N9GZ04</accession>
<dbReference type="InterPro" id="IPR036196">
    <property type="entry name" value="Ptyr_pPase_sf"/>
</dbReference>
<gene>
    <name evidence="3" type="ORF">PBRASI_LOCUS9992</name>
</gene>
<feature type="domain" description="Phosphotyrosine protein phosphatase I" evidence="2">
    <location>
        <begin position="1"/>
        <end position="32"/>
    </location>
</feature>
<protein>
    <recommendedName>
        <fullName evidence="1">protein-tyrosine-phosphatase</fullName>
        <ecNumber evidence="1">3.1.3.48</ecNumber>
    </recommendedName>
</protein>
<organism evidence="3 4">
    <name type="scientific">Paraglomus brasilianum</name>
    <dbReference type="NCBI Taxonomy" id="144538"/>
    <lineage>
        <taxon>Eukaryota</taxon>
        <taxon>Fungi</taxon>
        <taxon>Fungi incertae sedis</taxon>
        <taxon>Mucoromycota</taxon>
        <taxon>Glomeromycotina</taxon>
        <taxon>Glomeromycetes</taxon>
        <taxon>Paraglomerales</taxon>
        <taxon>Paraglomeraceae</taxon>
        <taxon>Paraglomus</taxon>
    </lineage>
</organism>
<dbReference type="OrthoDB" id="3388at2759"/>
<dbReference type="InterPro" id="IPR050438">
    <property type="entry name" value="LMW_PTPase"/>
</dbReference>
<dbReference type="EMBL" id="CAJVPI010002540">
    <property type="protein sequence ID" value="CAG8645259.1"/>
    <property type="molecule type" value="Genomic_DNA"/>
</dbReference>
<dbReference type="InterPro" id="IPR023485">
    <property type="entry name" value="Ptyr_pPase"/>
</dbReference>
<evidence type="ECO:0000256" key="1">
    <source>
        <dbReference type="ARBA" id="ARBA00013064"/>
    </source>
</evidence>
<evidence type="ECO:0000313" key="4">
    <source>
        <dbReference type="Proteomes" id="UP000789739"/>
    </source>
</evidence>
<dbReference type="AlphaFoldDB" id="A0A9N9GZ04"/>
<dbReference type="PANTHER" id="PTHR11717">
    <property type="entry name" value="LOW MOLECULAR WEIGHT PROTEIN TYROSINE PHOSPHATASE"/>
    <property type="match status" value="1"/>
</dbReference>
<reference evidence="3" key="1">
    <citation type="submission" date="2021-06" db="EMBL/GenBank/DDBJ databases">
        <authorList>
            <person name="Kallberg Y."/>
            <person name="Tangrot J."/>
            <person name="Rosling A."/>
        </authorList>
    </citation>
    <scope>NUCLEOTIDE SEQUENCE</scope>
    <source>
        <strain evidence="3">BR232B</strain>
    </source>
</reference>
<proteinExistence type="predicted"/>
<keyword evidence="4" id="KW-1185">Reference proteome</keyword>
<dbReference type="Proteomes" id="UP000789739">
    <property type="component" value="Unassembled WGS sequence"/>
</dbReference>
<dbReference type="Gene3D" id="3.40.50.2300">
    <property type="match status" value="1"/>
</dbReference>
<evidence type="ECO:0000313" key="3">
    <source>
        <dbReference type="EMBL" id="CAG8645259.1"/>
    </source>
</evidence>
<evidence type="ECO:0000259" key="2">
    <source>
        <dbReference type="Pfam" id="PF01451"/>
    </source>
</evidence>
<feature type="non-terminal residue" evidence="3">
    <location>
        <position position="81"/>
    </location>
</feature>
<name>A0A9N9GZ04_9GLOM</name>
<dbReference type="Pfam" id="PF01451">
    <property type="entry name" value="LMWPc"/>
    <property type="match status" value="1"/>
</dbReference>
<dbReference type="SUPFAM" id="SSF52788">
    <property type="entry name" value="Phosphotyrosine protein phosphatases I"/>
    <property type="match status" value="1"/>
</dbReference>
<dbReference type="PANTHER" id="PTHR11717:SF7">
    <property type="entry name" value="LOW MOLECULAR WEIGHT PHOSPHOTYROSINE PROTEIN PHOSPHATASE"/>
    <property type="match status" value="1"/>
</dbReference>